<comment type="caution">
    <text evidence="1">The sequence shown here is derived from an EMBL/GenBank/DDBJ whole genome shotgun (WGS) entry which is preliminary data.</text>
</comment>
<dbReference type="AlphaFoldDB" id="A0A1L8WAB7"/>
<reference evidence="1 2" key="1">
    <citation type="submission" date="2014-12" db="EMBL/GenBank/DDBJ databases">
        <title>Draft genome sequences of 29 type strains of Enterococci.</title>
        <authorList>
            <person name="Zhong Z."/>
            <person name="Sun Z."/>
            <person name="Liu W."/>
            <person name="Zhang W."/>
            <person name="Zhang H."/>
        </authorList>
    </citation>
    <scope>NUCLEOTIDE SEQUENCE [LARGE SCALE GENOMIC DNA]</scope>
    <source>
        <strain evidence="1 2">DSM 15687</strain>
    </source>
</reference>
<accession>A0A1L8WAB7</accession>
<protein>
    <submittedName>
        <fullName evidence="1">Uncharacterized protein</fullName>
    </submittedName>
</protein>
<dbReference type="RefSeq" id="WP_071856235.1">
    <property type="nucleotide sequence ID" value="NZ_JBCLRY010000012.1"/>
</dbReference>
<evidence type="ECO:0000313" key="1">
    <source>
        <dbReference type="EMBL" id="OJG77959.1"/>
    </source>
</evidence>
<gene>
    <name evidence="1" type="ORF">RV14_GL001291</name>
</gene>
<sequence>MLIATDTLDRIFLKDEYKLRNIDASGILVFDLYDNGKIGIYQASDIEETNLAFEQIDDSVELDLDEAILAFEQIAKLLKEAQKNDNSLPTQRVIYQSPGTGRTIG</sequence>
<evidence type="ECO:0000313" key="2">
    <source>
        <dbReference type="Proteomes" id="UP000182152"/>
    </source>
</evidence>
<dbReference type="Proteomes" id="UP000182152">
    <property type="component" value="Unassembled WGS sequence"/>
</dbReference>
<keyword evidence="2" id="KW-1185">Reference proteome</keyword>
<name>A0A1L8WAB7_9ENTE</name>
<dbReference type="EMBL" id="JXLB01000029">
    <property type="protein sequence ID" value="OJG77959.1"/>
    <property type="molecule type" value="Genomic_DNA"/>
</dbReference>
<organism evidence="1 2">
    <name type="scientific">Enterococcus ratti</name>
    <dbReference type="NCBI Taxonomy" id="150033"/>
    <lineage>
        <taxon>Bacteria</taxon>
        <taxon>Bacillati</taxon>
        <taxon>Bacillota</taxon>
        <taxon>Bacilli</taxon>
        <taxon>Lactobacillales</taxon>
        <taxon>Enterococcaceae</taxon>
        <taxon>Enterococcus</taxon>
    </lineage>
</organism>
<proteinExistence type="predicted"/>
<dbReference type="OrthoDB" id="9870243at2"/>
<dbReference type="STRING" id="150033.RV14_GL001291"/>